<dbReference type="Gene3D" id="1.10.443.10">
    <property type="entry name" value="Intergrase catalytic core"/>
    <property type="match status" value="1"/>
</dbReference>
<feature type="domain" description="Tyr recombinase" evidence="5">
    <location>
        <begin position="121"/>
        <end position="310"/>
    </location>
</feature>
<evidence type="ECO:0000313" key="8">
    <source>
        <dbReference type="Proteomes" id="UP000183508"/>
    </source>
</evidence>
<dbReference type="InterPro" id="IPR004107">
    <property type="entry name" value="Integrase_SAM-like_N"/>
</dbReference>
<dbReference type="Gene3D" id="1.10.150.130">
    <property type="match status" value="1"/>
</dbReference>
<evidence type="ECO:0000259" key="5">
    <source>
        <dbReference type="PROSITE" id="PS51898"/>
    </source>
</evidence>
<dbReference type="PROSITE" id="PS51898">
    <property type="entry name" value="TYR_RECOMBINASE"/>
    <property type="match status" value="1"/>
</dbReference>
<dbReference type="SUPFAM" id="SSF56349">
    <property type="entry name" value="DNA breaking-rejoining enzymes"/>
    <property type="match status" value="1"/>
</dbReference>
<dbReference type="InterPro" id="IPR050090">
    <property type="entry name" value="Tyrosine_recombinase_XerCD"/>
</dbReference>
<dbReference type="PROSITE" id="PS51900">
    <property type="entry name" value="CB"/>
    <property type="match status" value="1"/>
</dbReference>
<dbReference type="GO" id="GO:0003677">
    <property type="term" value="F:DNA binding"/>
    <property type="evidence" value="ECO:0007669"/>
    <property type="project" value="UniProtKB-UniRule"/>
</dbReference>
<keyword evidence="1" id="KW-0229">DNA integration</keyword>
<evidence type="ECO:0000256" key="1">
    <source>
        <dbReference type="ARBA" id="ARBA00022908"/>
    </source>
</evidence>
<evidence type="ECO:0000256" key="4">
    <source>
        <dbReference type="PROSITE-ProRule" id="PRU01248"/>
    </source>
</evidence>
<dbReference type="InterPro" id="IPR044068">
    <property type="entry name" value="CB"/>
</dbReference>
<dbReference type="InterPro" id="IPR010998">
    <property type="entry name" value="Integrase_recombinase_N"/>
</dbReference>
<dbReference type="InterPro" id="IPR011010">
    <property type="entry name" value="DNA_brk_join_enz"/>
</dbReference>
<dbReference type="InterPro" id="IPR013762">
    <property type="entry name" value="Integrase-like_cat_sf"/>
</dbReference>
<dbReference type="OrthoDB" id="9801717at2"/>
<evidence type="ECO:0000313" key="7">
    <source>
        <dbReference type="EMBL" id="SFV08696.1"/>
    </source>
</evidence>
<dbReference type="EMBL" id="FPBV01000047">
    <property type="protein sequence ID" value="SFV08696.1"/>
    <property type="molecule type" value="Genomic_DNA"/>
</dbReference>
<reference evidence="8" key="1">
    <citation type="submission" date="2016-10" db="EMBL/GenBank/DDBJ databases">
        <authorList>
            <person name="Varghese N."/>
        </authorList>
    </citation>
    <scope>NUCLEOTIDE SEQUENCE [LARGE SCALE GENOMIC DNA]</scope>
    <source>
        <strain evidence="8">DSM 17980</strain>
    </source>
</reference>
<dbReference type="RefSeq" id="WP_074956729.1">
    <property type="nucleotide sequence ID" value="NZ_FPBV01000047.1"/>
</dbReference>
<dbReference type="GO" id="GO:0015074">
    <property type="term" value="P:DNA integration"/>
    <property type="evidence" value="ECO:0007669"/>
    <property type="project" value="UniProtKB-KW"/>
</dbReference>
<dbReference type="AlphaFoldDB" id="A0A1I7LGF2"/>
<evidence type="ECO:0000256" key="3">
    <source>
        <dbReference type="ARBA" id="ARBA00023172"/>
    </source>
</evidence>
<accession>A0A1I7LGF2</accession>
<dbReference type="InterPro" id="IPR002104">
    <property type="entry name" value="Integrase_catalytic"/>
</dbReference>
<evidence type="ECO:0000259" key="6">
    <source>
        <dbReference type="PROSITE" id="PS51900"/>
    </source>
</evidence>
<keyword evidence="2 4" id="KW-0238">DNA-binding</keyword>
<sequence>MRPTDFAVLLTRYLSQYLPAQRNLSRQTIQSYRDTFKLLLRFCQAEYGWSPENITLAQIDRSCIESFLDWIETARNCSVATRNQRLAALKSFFRWISYEAPEHLETMQRVLGIAWKKTGQPEMVYLTANAVEALLAQPDRTTPAGRRDATLLALLYDTGARVQELVDLRVRDVRLESPAVVTLTGKGRKKRSVPLMTATADLVAAYLEEKHLTRAEFMDHPLFYNRQRHALTRWGVTYVLQKYVARAKVKAPGAFPEVVSPHLLRHSKAMHLLQAGVNLIYIRDLLGHSDVTTTEIYARADAEMKRRALESTRIPGIDVVPGSWTSDAGLMEWLTSLGARPL</sequence>
<feature type="domain" description="Core-binding (CB)" evidence="6">
    <location>
        <begin position="4"/>
        <end position="97"/>
    </location>
</feature>
<gene>
    <name evidence="7" type="ORF">SAMN05421543_1475</name>
</gene>
<dbReference type="CDD" id="cd01182">
    <property type="entry name" value="INT_RitC_C_like"/>
    <property type="match status" value="1"/>
</dbReference>
<name>A0A1I7LGF2_9BACL</name>
<dbReference type="Pfam" id="PF02899">
    <property type="entry name" value="Phage_int_SAM_1"/>
    <property type="match status" value="1"/>
</dbReference>
<proteinExistence type="predicted"/>
<protein>
    <submittedName>
        <fullName evidence="7">Site-specific recombinase XerD</fullName>
    </submittedName>
</protein>
<organism evidence="7 8">
    <name type="scientific">Alicyclobacillus macrosporangiidus</name>
    <dbReference type="NCBI Taxonomy" id="392015"/>
    <lineage>
        <taxon>Bacteria</taxon>
        <taxon>Bacillati</taxon>
        <taxon>Bacillota</taxon>
        <taxon>Bacilli</taxon>
        <taxon>Bacillales</taxon>
        <taxon>Alicyclobacillaceae</taxon>
        <taxon>Alicyclobacillus</taxon>
    </lineage>
</organism>
<evidence type="ECO:0000256" key="2">
    <source>
        <dbReference type="ARBA" id="ARBA00023125"/>
    </source>
</evidence>
<keyword evidence="3" id="KW-0233">DNA recombination</keyword>
<dbReference type="PANTHER" id="PTHR30349">
    <property type="entry name" value="PHAGE INTEGRASE-RELATED"/>
    <property type="match status" value="1"/>
</dbReference>
<dbReference type="PANTHER" id="PTHR30349:SF81">
    <property type="entry name" value="TYROSINE RECOMBINASE XERC"/>
    <property type="match status" value="1"/>
</dbReference>
<dbReference type="GO" id="GO:0006310">
    <property type="term" value="P:DNA recombination"/>
    <property type="evidence" value="ECO:0007669"/>
    <property type="project" value="UniProtKB-KW"/>
</dbReference>
<dbReference type="Pfam" id="PF00589">
    <property type="entry name" value="Phage_integrase"/>
    <property type="match status" value="1"/>
</dbReference>
<keyword evidence="8" id="KW-1185">Reference proteome</keyword>
<dbReference type="Proteomes" id="UP000183508">
    <property type="component" value="Unassembled WGS sequence"/>
</dbReference>
<dbReference type="STRING" id="392015.SAMN05421543_1475"/>